<dbReference type="FunFam" id="3.20.20.80:FF:000004">
    <property type="entry name" value="Beta-glucosidase 6-phospho-beta-glucosidase"/>
    <property type="match status" value="1"/>
</dbReference>
<dbReference type="InterPro" id="IPR033132">
    <property type="entry name" value="GH_1_N_CS"/>
</dbReference>
<sequence>MTSTTDLTTSELTFPAGFSFGTATAAYQIEGAAAEDGRRDSIWDAFCRVPGAVIGGDSGEVVCDHYHRMPADVDLIADLGLDTYRFSTSWARVCPDGGPANPAGVDFYSRLVDELLDRGVRPWLTLYHWDLPQALQEAGGWVNRDTAHRFADYAQVMVDALGDRVDVWTTLNEPWCSSFLSYAAGEHAPGHTSPSEAVDAAHHLLLAHGLGVQVLRGHGRDLTVGITTNHTVADPADPDDPGDVDAARRIDGAFNRVFLDPIFRGDYPADVLEDMSWAGLGRVAREGDMALISAPIDVLGVNYYNGGAFAAPDPRVHEPLTHPGPGGLLRRSPYVGSERVRGVSRGLPVTDMGWEIQPDGLTRLLLRLQREYTGPAGIPMVITENGAAFPDVADAGGFVQDHDRIAYLRDHLAAVHAALEQGADVRGYLVWSLLDNFEWAWGCGKRFGIVHVDFDTLERTPKASAQWYSGVARTGRVTLVS</sequence>
<dbReference type="GO" id="GO:0008422">
    <property type="term" value="F:beta-glucosidase activity"/>
    <property type="evidence" value="ECO:0007669"/>
    <property type="project" value="UniProtKB-EC"/>
</dbReference>
<dbReference type="SUPFAM" id="SSF51445">
    <property type="entry name" value="(Trans)glycosidases"/>
    <property type="match status" value="1"/>
</dbReference>
<comment type="similarity">
    <text evidence="1 6">Belongs to the glycosyl hydrolase 1 family.</text>
</comment>
<dbReference type="InterPro" id="IPR001360">
    <property type="entry name" value="Glyco_hydro_1"/>
</dbReference>
<keyword evidence="3 7" id="KW-0378">Hydrolase</keyword>
<reference evidence="8 9" key="1">
    <citation type="submission" date="2020-03" db="EMBL/GenBank/DDBJ databases">
        <title>Propioniciclava sp. nov., isolated from Hydrophilus acuminatus.</title>
        <authorList>
            <person name="Hyun D.-W."/>
            <person name="Bae J.-W."/>
        </authorList>
    </citation>
    <scope>NUCLEOTIDE SEQUENCE [LARGE SCALE GENOMIC DNA]</scope>
    <source>
        <strain evidence="8 9">HDW11</strain>
    </source>
</reference>
<dbReference type="Gene3D" id="3.20.20.80">
    <property type="entry name" value="Glycosidases"/>
    <property type="match status" value="1"/>
</dbReference>
<dbReference type="EMBL" id="CP049865">
    <property type="protein sequence ID" value="QIK72792.1"/>
    <property type="molecule type" value="Genomic_DNA"/>
</dbReference>
<dbReference type="Proteomes" id="UP000501058">
    <property type="component" value="Chromosome"/>
</dbReference>
<feature type="active site" description="Nucleophile" evidence="5">
    <location>
        <position position="384"/>
    </location>
</feature>
<evidence type="ECO:0000256" key="4">
    <source>
        <dbReference type="ARBA" id="ARBA00023295"/>
    </source>
</evidence>
<accession>A0A6G7Y7K0</accession>
<evidence type="ECO:0000256" key="6">
    <source>
        <dbReference type="RuleBase" id="RU003690"/>
    </source>
</evidence>
<dbReference type="PROSITE" id="PS00572">
    <property type="entry name" value="GLYCOSYL_HYDROL_F1_1"/>
    <property type="match status" value="1"/>
</dbReference>
<evidence type="ECO:0000256" key="7">
    <source>
        <dbReference type="RuleBase" id="RU004468"/>
    </source>
</evidence>
<evidence type="ECO:0000256" key="3">
    <source>
        <dbReference type="ARBA" id="ARBA00022801"/>
    </source>
</evidence>
<proteinExistence type="inferred from homology"/>
<dbReference type="InterPro" id="IPR017853">
    <property type="entry name" value="GH"/>
</dbReference>
<dbReference type="PANTHER" id="PTHR10353">
    <property type="entry name" value="GLYCOSYL HYDROLASE"/>
    <property type="match status" value="1"/>
</dbReference>
<evidence type="ECO:0000313" key="9">
    <source>
        <dbReference type="Proteomes" id="UP000501058"/>
    </source>
</evidence>
<dbReference type="GO" id="GO:0005829">
    <property type="term" value="C:cytosol"/>
    <property type="evidence" value="ECO:0007669"/>
    <property type="project" value="TreeGrafter"/>
</dbReference>
<dbReference type="PRINTS" id="PR00131">
    <property type="entry name" value="GLHYDRLASE1"/>
</dbReference>
<dbReference type="RefSeq" id="WP_166233867.1">
    <property type="nucleotide sequence ID" value="NZ_CP049865.1"/>
</dbReference>
<evidence type="ECO:0000313" key="8">
    <source>
        <dbReference type="EMBL" id="QIK72792.1"/>
    </source>
</evidence>
<dbReference type="PROSITE" id="PS00653">
    <property type="entry name" value="GLYCOSYL_HYDROL_F1_2"/>
    <property type="match status" value="1"/>
</dbReference>
<dbReference type="GO" id="GO:0016052">
    <property type="term" value="P:carbohydrate catabolic process"/>
    <property type="evidence" value="ECO:0007669"/>
    <property type="project" value="TreeGrafter"/>
</dbReference>
<name>A0A6G7Y7K0_9ACTN</name>
<evidence type="ECO:0000256" key="1">
    <source>
        <dbReference type="ARBA" id="ARBA00010838"/>
    </source>
</evidence>
<gene>
    <name evidence="8" type="ORF">G7070_11560</name>
</gene>
<dbReference type="PANTHER" id="PTHR10353:SF36">
    <property type="entry name" value="LP05116P"/>
    <property type="match status" value="1"/>
</dbReference>
<evidence type="ECO:0000256" key="2">
    <source>
        <dbReference type="ARBA" id="ARBA00012744"/>
    </source>
</evidence>
<keyword evidence="4 7" id="KW-0326">Glycosidase</keyword>
<organism evidence="8 9">
    <name type="scientific">Propioniciclava coleopterorum</name>
    <dbReference type="NCBI Taxonomy" id="2714937"/>
    <lineage>
        <taxon>Bacteria</taxon>
        <taxon>Bacillati</taxon>
        <taxon>Actinomycetota</taxon>
        <taxon>Actinomycetes</taxon>
        <taxon>Propionibacteriales</taxon>
        <taxon>Propionibacteriaceae</taxon>
        <taxon>Propioniciclava</taxon>
    </lineage>
</organism>
<evidence type="ECO:0000256" key="5">
    <source>
        <dbReference type="PROSITE-ProRule" id="PRU10055"/>
    </source>
</evidence>
<dbReference type="AlphaFoldDB" id="A0A6G7Y7K0"/>
<dbReference type="Pfam" id="PF00232">
    <property type="entry name" value="Glyco_hydro_1"/>
    <property type="match status" value="1"/>
</dbReference>
<keyword evidence="9" id="KW-1185">Reference proteome</keyword>
<protein>
    <recommendedName>
        <fullName evidence="2">beta-glucosidase</fullName>
        <ecNumber evidence="2">3.2.1.21</ecNumber>
    </recommendedName>
</protein>
<dbReference type="EC" id="3.2.1.21" evidence="2"/>
<dbReference type="KEGG" id="prv:G7070_11560"/>
<dbReference type="InterPro" id="IPR018120">
    <property type="entry name" value="Glyco_hydro_1_AS"/>
</dbReference>